<sequence>MCRAERLKHSTSTLPYGTHPSRSRGDAGRPGGRVSDDGPGGNTTTRLNHEQRGARPEPGQQPVGHQHEAAVADNPGNEGNAPPEPDQGQNQRVPNPREAEPARQHQPRQNSRQATPEQNQAQDHNAIPARNGDRDLVNLDDIEAGARKRMIKTTRATMKVATLNIRGGHSDANREKWSHLNRIIKEKRIAILAIQEGHLTDTDVESLHDRFKNSIHILKSQDPMQPNAKGVAVILNKQLTRWNEAIQTTLIPGRAIQITVPWRTGDSRINVLAVYAPNASIDNAAFWTSLTNLYENENHPPPDILLGDFNMVEDMIDRMPPHPDAAGPVENLLRLKANHGLSDGWRATNPTQLDFSYVQSSNVNGIYSMSRIDRIYTTQEIFKHSRQWVIEDTAVGTDHKLVSMEFTNPGTPHIGKGRWVIPLFLLENRKAKQAVEEMGKRLQDKLADLTNPEMRTEEYNVQVEFCKFKKEITKFMRDLAKTETPKLDRKIETLKEQRKQALNERLTQEEIQCNVLAIEERIKQLEMTRYKKLRDNLDAKCRLESETLSKGWVRANKERKARDTIAMLRKPVEEHAEQVGPPGDDYEKRSDKMAEIARNYHDNLQRTGLEEVPEQTYRRHKKQPKHGSGR</sequence>
<dbReference type="GO" id="GO:0005634">
    <property type="term" value="C:nucleus"/>
    <property type="evidence" value="ECO:0007669"/>
    <property type="project" value="TreeGrafter"/>
</dbReference>
<feature type="binding site" evidence="6">
    <location>
        <position position="398"/>
    </location>
    <ligand>
        <name>Mg(2+)</name>
        <dbReference type="ChEBI" id="CHEBI:18420"/>
        <label>1</label>
    </ligand>
</feature>
<dbReference type="InterPro" id="IPR005135">
    <property type="entry name" value="Endo/exonuclease/phosphatase"/>
</dbReference>
<dbReference type="AlphaFoldDB" id="A0A8H4VS14"/>
<evidence type="ECO:0000256" key="5">
    <source>
        <dbReference type="PIRSR" id="PIRSR604808-1"/>
    </source>
</evidence>
<evidence type="ECO:0000313" key="11">
    <source>
        <dbReference type="EMBL" id="KAF4618225.1"/>
    </source>
</evidence>
<comment type="caution">
    <text evidence="11">The sequence shown here is derived from an EMBL/GenBank/DDBJ whole genome shotgun (WGS) entry which is preliminary data.</text>
</comment>
<reference evidence="11 12" key="1">
    <citation type="submission" date="2019-12" db="EMBL/GenBank/DDBJ databases">
        <authorList>
            <person name="Floudas D."/>
            <person name="Bentzer J."/>
            <person name="Ahren D."/>
            <person name="Johansson T."/>
            <person name="Persson P."/>
            <person name="Tunlid A."/>
        </authorList>
    </citation>
    <scope>NUCLEOTIDE SEQUENCE [LARGE SCALE GENOMIC DNA]</scope>
    <source>
        <strain evidence="11 12">CBS 102.39</strain>
    </source>
</reference>
<name>A0A8H4VS14_9AGAR</name>
<feature type="compositionally biased region" description="Polar residues" evidence="9">
    <location>
        <begin position="107"/>
        <end position="123"/>
    </location>
</feature>
<evidence type="ECO:0000256" key="8">
    <source>
        <dbReference type="SAM" id="Coils"/>
    </source>
</evidence>
<dbReference type="GO" id="GO:0008081">
    <property type="term" value="F:phosphoric diester hydrolase activity"/>
    <property type="evidence" value="ECO:0007669"/>
    <property type="project" value="TreeGrafter"/>
</dbReference>
<dbReference type="SUPFAM" id="SSF56219">
    <property type="entry name" value="DNase I-like"/>
    <property type="match status" value="1"/>
</dbReference>
<evidence type="ECO:0000259" key="10">
    <source>
        <dbReference type="Pfam" id="PF03372"/>
    </source>
</evidence>
<keyword evidence="8" id="KW-0175">Coiled coil</keyword>
<evidence type="ECO:0000256" key="4">
    <source>
        <dbReference type="ARBA" id="ARBA00022842"/>
    </source>
</evidence>
<dbReference type="PANTHER" id="PTHR22748">
    <property type="entry name" value="AP ENDONUCLEASE"/>
    <property type="match status" value="1"/>
</dbReference>
<keyword evidence="4 6" id="KW-0460">Magnesium</keyword>
<comment type="similarity">
    <text evidence="1">Belongs to the DNA repair enzymes AP/ExoA family.</text>
</comment>
<keyword evidence="3" id="KW-0378">Hydrolase</keyword>
<dbReference type="Proteomes" id="UP000521872">
    <property type="component" value="Unassembled WGS sequence"/>
</dbReference>
<organism evidence="11 12">
    <name type="scientific">Agrocybe pediades</name>
    <dbReference type="NCBI Taxonomy" id="84607"/>
    <lineage>
        <taxon>Eukaryota</taxon>
        <taxon>Fungi</taxon>
        <taxon>Dikarya</taxon>
        <taxon>Basidiomycota</taxon>
        <taxon>Agaricomycotina</taxon>
        <taxon>Agaricomycetes</taxon>
        <taxon>Agaricomycetidae</taxon>
        <taxon>Agaricales</taxon>
        <taxon>Agaricineae</taxon>
        <taxon>Strophariaceae</taxon>
        <taxon>Agrocybe</taxon>
    </lineage>
</organism>
<dbReference type="GO" id="GO:0006284">
    <property type="term" value="P:base-excision repair"/>
    <property type="evidence" value="ECO:0007669"/>
    <property type="project" value="TreeGrafter"/>
</dbReference>
<dbReference type="Pfam" id="PF03372">
    <property type="entry name" value="Exo_endo_phos"/>
    <property type="match status" value="1"/>
</dbReference>
<feature type="binding site" evidence="6">
    <location>
        <position position="308"/>
    </location>
    <ligand>
        <name>Mg(2+)</name>
        <dbReference type="ChEBI" id="CHEBI:18420"/>
        <label>1</label>
    </ligand>
</feature>
<keyword evidence="6" id="KW-0464">Manganese</keyword>
<dbReference type="GO" id="GO:0003906">
    <property type="term" value="F:DNA-(apurinic or apyrimidinic site) endonuclease activity"/>
    <property type="evidence" value="ECO:0007669"/>
    <property type="project" value="TreeGrafter"/>
</dbReference>
<dbReference type="GO" id="GO:0008311">
    <property type="term" value="F:double-stranded DNA 3'-5' DNA exonuclease activity"/>
    <property type="evidence" value="ECO:0007669"/>
    <property type="project" value="TreeGrafter"/>
</dbReference>
<comment type="cofactor">
    <cofactor evidence="6">
        <name>Mg(2+)</name>
        <dbReference type="ChEBI" id="CHEBI:18420"/>
    </cofactor>
    <cofactor evidence="6">
        <name>Mn(2+)</name>
        <dbReference type="ChEBI" id="CHEBI:29035"/>
    </cofactor>
    <text evidence="6">Probably binds two magnesium or manganese ions per subunit.</text>
</comment>
<evidence type="ECO:0000256" key="9">
    <source>
        <dbReference type="SAM" id="MobiDB-lite"/>
    </source>
</evidence>
<feature type="domain" description="Endonuclease/exonuclease/phosphatase" evidence="10">
    <location>
        <begin position="161"/>
        <end position="399"/>
    </location>
</feature>
<keyword evidence="12" id="KW-1185">Reference proteome</keyword>
<evidence type="ECO:0000256" key="1">
    <source>
        <dbReference type="ARBA" id="ARBA00007092"/>
    </source>
</evidence>
<evidence type="ECO:0000256" key="7">
    <source>
        <dbReference type="PIRSR" id="PIRSR604808-3"/>
    </source>
</evidence>
<feature type="coiled-coil region" evidence="8">
    <location>
        <begin position="484"/>
        <end position="528"/>
    </location>
</feature>
<feature type="region of interest" description="Disordered" evidence="9">
    <location>
        <begin position="572"/>
        <end position="630"/>
    </location>
</feature>
<dbReference type="CDD" id="cd09076">
    <property type="entry name" value="L1-EN"/>
    <property type="match status" value="1"/>
</dbReference>
<feature type="site" description="Transition state stabilizer" evidence="7">
    <location>
        <position position="310"/>
    </location>
</feature>
<dbReference type="GO" id="GO:0046872">
    <property type="term" value="F:metal ion binding"/>
    <property type="evidence" value="ECO:0007669"/>
    <property type="project" value="UniProtKB-KW"/>
</dbReference>
<proteinExistence type="inferred from homology"/>
<feature type="site" description="Interaction with DNA substrate" evidence="7">
    <location>
        <position position="399"/>
    </location>
</feature>
<keyword evidence="2 6" id="KW-0479">Metal-binding</keyword>
<feature type="binding site" evidence="6">
    <location>
        <position position="196"/>
    </location>
    <ligand>
        <name>Mg(2+)</name>
        <dbReference type="ChEBI" id="CHEBI:18420"/>
        <label>1</label>
    </ligand>
</feature>
<dbReference type="EMBL" id="JAACJL010000018">
    <property type="protein sequence ID" value="KAF4618225.1"/>
    <property type="molecule type" value="Genomic_DNA"/>
</dbReference>
<dbReference type="InterPro" id="IPR004808">
    <property type="entry name" value="AP_endonuc_1"/>
</dbReference>
<feature type="compositionally biased region" description="Low complexity" evidence="9">
    <location>
        <begin position="72"/>
        <end position="81"/>
    </location>
</feature>
<dbReference type="InterPro" id="IPR036691">
    <property type="entry name" value="Endo/exonu/phosph_ase_sf"/>
</dbReference>
<dbReference type="Gene3D" id="3.60.10.10">
    <property type="entry name" value="Endonuclease/exonuclease/phosphatase"/>
    <property type="match status" value="1"/>
</dbReference>
<evidence type="ECO:0000256" key="3">
    <source>
        <dbReference type="ARBA" id="ARBA00022801"/>
    </source>
</evidence>
<feature type="compositionally biased region" description="Basic and acidic residues" evidence="9">
    <location>
        <begin position="585"/>
        <end position="604"/>
    </location>
</feature>
<feature type="active site" evidence="5">
    <location>
        <position position="275"/>
    </location>
</feature>
<feature type="site" description="Important for catalytic activity" evidence="7">
    <location>
        <position position="373"/>
    </location>
</feature>
<dbReference type="PANTHER" id="PTHR22748:SF4">
    <property type="entry name" value="DNA-(APURINIC OR APYRIMIDINIC SITE) ENDONUCLEASE 2"/>
    <property type="match status" value="1"/>
</dbReference>
<feature type="region of interest" description="Disordered" evidence="9">
    <location>
        <begin position="1"/>
        <end position="134"/>
    </location>
</feature>
<feature type="active site" description="Proton donor/acceptor" evidence="5">
    <location>
        <position position="308"/>
    </location>
</feature>
<feature type="binding site" evidence="6">
    <location>
        <position position="399"/>
    </location>
    <ligand>
        <name>Mg(2+)</name>
        <dbReference type="ChEBI" id="CHEBI:18420"/>
        <label>1</label>
    </ligand>
</feature>
<evidence type="ECO:0000256" key="6">
    <source>
        <dbReference type="PIRSR" id="PIRSR604808-2"/>
    </source>
</evidence>
<gene>
    <name evidence="11" type="ORF">D9613_011593</name>
</gene>
<protein>
    <recommendedName>
        <fullName evidence="10">Endonuclease/exonuclease/phosphatase domain-containing protein</fullName>
    </recommendedName>
</protein>
<feature type="compositionally biased region" description="Basic residues" evidence="9">
    <location>
        <begin position="618"/>
        <end position="630"/>
    </location>
</feature>
<feature type="binding site" evidence="6">
    <location>
        <position position="310"/>
    </location>
    <ligand>
        <name>Mg(2+)</name>
        <dbReference type="ChEBI" id="CHEBI:18420"/>
        <label>1</label>
    </ligand>
</feature>
<evidence type="ECO:0000313" key="12">
    <source>
        <dbReference type="Proteomes" id="UP000521872"/>
    </source>
</evidence>
<feature type="binding site" evidence="6">
    <location>
        <position position="164"/>
    </location>
    <ligand>
        <name>Mg(2+)</name>
        <dbReference type="ChEBI" id="CHEBI:18420"/>
        <label>1</label>
    </ligand>
</feature>
<feature type="active site" description="Proton acceptor" evidence="5">
    <location>
        <position position="399"/>
    </location>
</feature>
<evidence type="ECO:0000256" key="2">
    <source>
        <dbReference type="ARBA" id="ARBA00022723"/>
    </source>
</evidence>
<accession>A0A8H4VS14</accession>